<evidence type="ECO:0000313" key="3">
    <source>
        <dbReference type="EMBL" id="MCW0482803.1"/>
    </source>
</evidence>
<accession>A0AA41Y8C9</accession>
<protein>
    <submittedName>
        <fullName evidence="3">Universal stress protein</fullName>
    </submittedName>
</protein>
<keyword evidence="4" id="KW-1185">Reference proteome</keyword>
<dbReference type="InterPro" id="IPR006016">
    <property type="entry name" value="UspA"/>
</dbReference>
<feature type="domain" description="UspA" evidence="2">
    <location>
        <begin position="6"/>
        <end position="141"/>
    </location>
</feature>
<dbReference type="InterPro" id="IPR014729">
    <property type="entry name" value="Rossmann-like_a/b/a_fold"/>
</dbReference>
<dbReference type="Proteomes" id="UP001163821">
    <property type="component" value="Unassembled WGS sequence"/>
</dbReference>
<dbReference type="InterPro" id="IPR006015">
    <property type="entry name" value="Universal_stress_UspA"/>
</dbReference>
<dbReference type="PRINTS" id="PR01438">
    <property type="entry name" value="UNVRSLSTRESS"/>
</dbReference>
<dbReference type="SUPFAM" id="SSF52402">
    <property type="entry name" value="Adenine nucleotide alpha hydrolases-like"/>
    <property type="match status" value="2"/>
</dbReference>
<evidence type="ECO:0000256" key="1">
    <source>
        <dbReference type="ARBA" id="ARBA00008791"/>
    </source>
</evidence>
<feature type="domain" description="UspA" evidence="2">
    <location>
        <begin position="226"/>
        <end position="275"/>
    </location>
</feature>
<dbReference type="Pfam" id="PF00582">
    <property type="entry name" value="Usp"/>
    <property type="match status" value="2"/>
</dbReference>
<comment type="similarity">
    <text evidence="1">Belongs to the universal stress protein A family.</text>
</comment>
<dbReference type="Gene3D" id="3.40.50.620">
    <property type="entry name" value="HUPs"/>
    <property type="match status" value="2"/>
</dbReference>
<sequence>MDSTLKDILVPIDFKAPSMNALEYAINLAKRTNGRIYLLYVIEAGGILEDLFVSVDEIVKVTEKVKEKLQALANQLQDTHHMMVLTRIERGRPSKKILEVAEELKPRFIILGENHQGDDTPQVLGATVEQVTLNSPVPVITTKGNYKDFGSQMVVPLDLTKETRRQLVSSIAYAKNYNTKICLVSALIGGIIFTESRIYRKLKHARHVLTENKIEACMKLFPRTKVPPYKRVLEFADEMNADLILVMTHQEGFTFDNYIGAFAHHIINESKIPVLSLTASASSQSYGEILKDLLDPLGVLAPKTIRQQPLKRLFRKNRK</sequence>
<evidence type="ECO:0000313" key="4">
    <source>
        <dbReference type="Proteomes" id="UP001163821"/>
    </source>
</evidence>
<dbReference type="PANTHER" id="PTHR46268">
    <property type="entry name" value="STRESS RESPONSE PROTEIN NHAX"/>
    <property type="match status" value="1"/>
</dbReference>
<proteinExistence type="inferred from homology"/>
<name>A0AA41Y8C9_9BACT</name>
<dbReference type="PANTHER" id="PTHR46268:SF6">
    <property type="entry name" value="UNIVERSAL STRESS PROTEIN UP12"/>
    <property type="match status" value="1"/>
</dbReference>
<dbReference type="EMBL" id="JAPAAF010000009">
    <property type="protein sequence ID" value="MCW0482803.1"/>
    <property type="molecule type" value="Genomic_DNA"/>
</dbReference>
<evidence type="ECO:0000259" key="2">
    <source>
        <dbReference type="Pfam" id="PF00582"/>
    </source>
</evidence>
<reference evidence="3" key="1">
    <citation type="submission" date="2022-10" db="EMBL/GenBank/DDBJ databases">
        <title>Gaoshiqiia sediminis gen. nov., sp. nov., isolated from coastal sediment.</title>
        <authorList>
            <person name="Yu W.X."/>
            <person name="Mu D.S."/>
            <person name="Du J.Z."/>
            <person name="Liang Y.Q."/>
        </authorList>
    </citation>
    <scope>NUCLEOTIDE SEQUENCE</scope>
    <source>
        <strain evidence="3">A06</strain>
    </source>
</reference>
<dbReference type="AlphaFoldDB" id="A0AA41Y8C9"/>
<comment type="caution">
    <text evidence="3">The sequence shown here is derived from an EMBL/GenBank/DDBJ whole genome shotgun (WGS) entry which is preliminary data.</text>
</comment>
<dbReference type="CDD" id="cd00293">
    <property type="entry name" value="USP-like"/>
    <property type="match status" value="2"/>
</dbReference>
<dbReference type="RefSeq" id="WP_282591406.1">
    <property type="nucleotide sequence ID" value="NZ_JAPAAF010000009.1"/>
</dbReference>
<gene>
    <name evidence="3" type="ORF">N2K84_08700</name>
</gene>
<organism evidence="3 4">
    <name type="scientific">Gaoshiqia sediminis</name>
    <dbReference type="NCBI Taxonomy" id="2986998"/>
    <lineage>
        <taxon>Bacteria</taxon>
        <taxon>Pseudomonadati</taxon>
        <taxon>Bacteroidota</taxon>
        <taxon>Bacteroidia</taxon>
        <taxon>Marinilabiliales</taxon>
        <taxon>Prolixibacteraceae</taxon>
        <taxon>Gaoshiqia</taxon>
    </lineage>
</organism>